<dbReference type="PANTHER" id="PTHR43300:SF11">
    <property type="entry name" value="ACETYLTRANSFERASE RV3034C-RELATED"/>
    <property type="match status" value="1"/>
</dbReference>
<dbReference type="Pfam" id="PF00132">
    <property type="entry name" value="Hexapep"/>
    <property type="match status" value="1"/>
</dbReference>
<keyword evidence="2" id="KW-0677">Repeat</keyword>
<accession>A0ABY2BHS6</accession>
<gene>
    <name evidence="3" type="ORF">EV644_108128</name>
</gene>
<dbReference type="RefSeq" id="WP_132190679.1">
    <property type="nucleotide sequence ID" value="NZ_SLWM01000008.1"/>
</dbReference>
<organism evidence="3 4">
    <name type="scientific">Kribbella orskensis</name>
    <dbReference type="NCBI Taxonomy" id="2512216"/>
    <lineage>
        <taxon>Bacteria</taxon>
        <taxon>Bacillati</taxon>
        <taxon>Actinomycetota</taxon>
        <taxon>Actinomycetes</taxon>
        <taxon>Propionibacteriales</taxon>
        <taxon>Kribbellaceae</taxon>
        <taxon>Kribbella</taxon>
    </lineage>
</organism>
<dbReference type="InterPro" id="IPR018357">
    <property type="entry name" value="Hexapep_transf_CS"/>
</dbReference>
<keyword evidence="1" id="KW-0808">Transferase</keyword>
<dbReference type="Proteomes" id="UP000295818">
    <property type="component" value="Unassembled WGS sequence"/>
</dbReference>
<proteinExistence type="predicted"/>
<comment type="caution">
    <text evidence="3">The sequence shown here is derived from an EMBL/GenBank/DDBJ whole genome shotgun (WGS) entry which is preliminary data.</text>
</comment>
<dbReference type="InterPro" id="IPR011004">
    <property type="entry name" value="Trimer_LpxA-like_sf"/>
</dbReference>
<protein>
    <submittedName>
        <fullName evidence="3">Virginiamycin A acetyltransferase</fullName>
    </submittedName>
</protein>
<dbReference type="PROSITE" id="PS00101">
    <property type="entry name" value="HEXAPEP_TRANSFERASES"/>
    <property type="match status" value="1"/>
</dbReference>
<evidence type="ECO:0000313" key="3">
    <source>
        <dbReference type="EMBL" id="TCO20914.1"/>
    </source>
</evidence>
<keyword evidence="4" id="KW-1185">Reference proteome</keyword>
<evidence type="ECO:0000313" key="4">
    <source>
        <dbReference type="Proteomes" id="UP000295818"/>
    </source>
</evidence>
<dbReference type="InterPro" id="IPR001451">
    <property type="entry name" value="Hexapep"/>
</dbReference>
<dbReference type="CDD" id="cd03349">
    <property type="entry name" value="LbH_XAT"/>
    <property type="match status" value="1"/>
</dbReference>
<dbReference type="EMBL" id="SLWM01000008">
    <property type="protein sequence ID" value="TCO20914.1"/>
    <property type="molecule type" value="Genomic_DNA"/>
</dbReference>
<evidence type="ECO:0000256" key="2">
    <source>
        <dbReference type="ARBA" id="ARBA00022737"/>
    </source>
</evidence>
<dbReference type="Gene3D" id="2.160.10.10">
    <property type="entry name" value="Hexapeptide repeat proteins"/>
    <property type="match status" value="1"/>
</dbReference>
<name>A0ABY2BHS6_9ACTN</name>
<dbReference type="PANTHER" id="PTHR43300">
    <property type="entry name" value="ACETYLTRANSFERASE"/>
    <property type="match status" value="1"/>
</dbReference>
<dbReference type="SUPFAM" id="SSF51161">
    <property type="entry name" value="Trimeric LpxA-like enzymes"/>
    <property type="match status" value="1"/>
</dbReference>
<dbReference type="InterPro" id="IPR050179">
    <property type="entry name" value="Trans_hexapeptide_repeat"/>
</dbReference>
<evidence type="ECO:0000256" key="1">
    <source>
        <dbReference type="ARBA" id="ARBA00022679"/>
    </source>
</evidence>
<reference evidence="3 4" key="1">
    <citation type="journal article" date="2015" name="Stand. Genomic Sci.">
        <title>Genomic Encyclopedia of Bacterial and Archaeal Type Strains, Phase III: the genomes of soil and plant-associated and newly described type strains.</title>
        <authorList>
            <person name="Whitman W.B."/>
            <person name="Woyke T."/>
            <person name="Klenk H.P."/>
            <person name="Zhou Y."/>
            <person name="Lilburn T.G."/>
            <person name="Beck B.J."/>
            <person name="De Vos P."/>
            <person name="Vandamme P."/>
            <person name="Eisen J.A."/>
            <person name="Garrity G."/>
            <person name="Hugenholtz P."/>
            <person name="Kyrpides N.C."/>
        </authorList>
    </citation>
    <scope>NUCLEOTIDE SEQUENCE [LARGE SCALE GENOMIC DNA]</scope>
    <source>
        <strain evidence="3 4">VKM Ac-2538</strain>
    </source>
</reference>
<sequence>MKEQPVSSAPNPNVIYPFSDRRRTVFLKPLITVPYVQIGEFTYYDDPDDAAGFERNNVLYPFGPEKLIIGRYCPIAAKATFLLSSANHPLVGVSAYPFFIFGGDWAERTLEPALGAPRKGDTVVGNDVWIGYGVTVMPGVTIGDGSIIATGAVVTSDVPPYSVVGGNPGRVLKRRYDDEDVDRLLRAAWWNWPVDLVTEHAHTIFTGTPKDVEEVALKHGLVTEVGA</sequence>